<dbReference type="RefSeq" id="WP_379895408.1">
    <property type="nucleotide sequence ID" value="NZ_CBCSCT010000025.1"/>
</dbReference>
<accession>A0ABW1IS93</accession>
<reference evidence="11" key="1">
    <citation type="journal article" date="2019" name="Int. J. Syst. Evol. Microbiol.">
        <title>The Global Catalogue of Microorganisms (GCM) 10K type strain sequencing project: providing services to taxonomists for standard genome sequencing and annotation.</title>
        <authorList>
            <consortium name="The Broad Institute Genomics Platform"/>
            <consortium name="The Broad Institute Genome Sequencing Center for Infectious Disease"/>
            <person name="Wu L."/>
            <person name="Ma J."/>
        </authorList>
    </citation>
    <scope>NUCLEOTIDE SEQUENCE [LARGE SCALE GENOMIC DNA]</scope>
    <source>
        <strain evidence="11">CCM 8749</strain>
    </source>
</reference>
<keyword evidence="6 7" id="KW-0131">Cell cycle</keyword>
<feature type="coiled-coil region" evidence="9">
    <location>
        <begin position="63"/>
        <end position="90"/>
    </location>
</feature>
<keyword evidence="5 7" id="KW-0472">Membrane</keyword>
<protein>
    <recommendedName>
        <fullName evidence="7 8">Cell division protein FtsL</fullName>
    </recommendedName>
</protein>
<keyword evidence="2 7" id="KW-0132">Cell division</keyword>
<keyword evidence="4 7" id="KW-1133">Transmembrane helix</keyword>
<organism evidence="10 11">
    <name type="scientific">Marinicrinis lubricantis</name>
    <dbReference type="NCBI Taxonomy" id="2086470"/>
    <lineage>
        <taxon>Bacteria</taxon>
        <taxon>Bacillati</taxon>
        <taxon>Bacillota</taxon>
        <taxon>Bacilli</taxon>
        <taxon>Bacillales</taxon>
        <taxon>Paenibacillaceae</taxon>
    </lineage>
</organism>
<evidence type="ECO:0000256" key="5">
    <source>
        <dbReference type="ARBA" id="ARBA00023136"/>
    </source>
</evidence>
<evidence type="ECO:0000256" key="2">
    <source>
        <dbReference type="ARBA" id="ARBA00022618"/>
    </source>
</evidence>
<comment type="caution">
    <text evidence="10">The sequence shown here is derived from an EMBL/GenBank/DDBJ whole genome shotgun (WGS) entry which is preliminary data.</text>
</comment>
<name>A0ABW1IS93_9BACL</name>
<sequence length="135" mass="15152">MSAYYNGNLALDPKKKPKVKVRETRKVVSKKVSIPMAEKLLYLLVIILCMAVAAAVIWRYAQIYSLNTKIQEVERKIDQLESSNATLQLKAQELLEPSRLMKQAEELGLVYVNENSLQQVQSGVSAQVGNMANNN</sequence>
<feature type="transmembrane region" description="Helical" evidence="7">
    <location>
        <begin position="40"/>
        <end position="61"/>
    </location>
</feature>
<evidence type="ECO:0000256" key="1">
    <source>
        <dbReference type="ARBA" id="ARBA00022475"/>
    </source>
</evidence>
<evidence type="ECO:0000313" key="11">
    <source>
        <dbReference type="Proteomes" id="UP001596250"/>
    </source>
</evidence>
<evidence type="ECO:0000256" key="7">
    <source>
        <dbReference type="HAMAP-Rule" id="MF_00910"/>
    </source>
</evidence>
<evidence type="ECO:0000256" key="6">
    <source>
        <dbReference type="ARBA" id="ARBA00023306"/>
    </source>
</evidence>
<gene>
    <name evidence="7 10" type="primary">ftsL</name>
    <name evidence="10" type="ORF">ACFPXP_16340</name>
</gene>
<evidence type="ECO:0000256" key="8">
    <source>
        <dbReference type="NCBIfam" id="TIGR02209"/>
    </source>
</evidence>
<keyword evidence="1 7" id="KW-1003">Cell membrane</keyword>
<evidence type="ECO:0000313" key="10">
    <source>
        <dbReference type="EMBL" id="MFC5987975.1"/>
    </source>
</evidence>
<dbReference type="HAMAP" id="MF_00910">
    <property type="entry name" value="FtsL"/>
    <property type="match status" value="1"/>
</dbReference>
<keyword evidence="3 7" id="KW-0812">Transmembrane</keyword>
<dbReference type="Proteomes" id="UP001596250">
    <property type="component" value="Unassembled WGS sequence"/>
</dbReference>
<comment type="subcellular location">
    <subcellularLocation>
        <location evidence="7">Cell membrane</location>
        <topology evidence="7">Single-pass type II membrane protein</topology>
    </subcellularLocation>
    <text evidence="7">Localizes to the division septum where it forms a ring structure.</text>
</comment>
<comment type="similarity">
    <text evidence="7">Belongs to the FtsL family.</text>
</comment>
<keyword evidence="9" id="KW-0175">Coiled coil</keyword>
<dbReference type="EMBL" id="JBHSQV010000174">
    <property type="protein sequence ID" value="MFC5987975.1"/>
    <property type="molecule type" value="Genomic_DNA"/>
</dbReference>
<dbReference type="NCBIfam" id="TIGR02209">
    <property type="entry name" value="ftsL_broad"/>
    <property type="match status" value="1"/>
</dbReference>
<proteinExistence type="inferred from homology"/>
<comment type="function">
    <text evidence="7">Essential cell division protein.</text>
</comment>
<dbReference type="InterPro" id="IPR011922">
    <property type="entry name" value="Cell_div_FtsL"/>
</dbReference>
<evidence type="ECO:0000256" key="9">
    <source>
        <dbReference type="SAM" id="Coils"/>
    </source>
</evidence>
<evidence type="ECO:0000256" key="3">
    <source>
        <dbReference type="ARBA" id="ARBA00022692"/>
    </source>
</evidence>
<evidence type="ECO:0000256" key="4">
    <source>
        <dbReference type="ARBA" id="ARBA00022989"/>
    </source>
</evidence>
<dbReference type="GO" id="GO:0051301">
    <property type="term" value="P:cell division"/>
    <property type="evidence" value="ECO:0007669"/>
    <property type="project" value="UniProtKB-KW"/>
</dbReference>
<keyword evidence="11" id="KW-1185">Reference proteome</keyword>